<evidence type="ECO:0000313" key="1">
    <source>
        <dbReference type="EMBL" id="VFJ48085.1"/>
    </source>
</evidence>
<reference evidence="1" key="1">
    <citation type="submission" date="2019-02" db="EMBL/GenBank/DDBJ databases">
        <authorList>
            <person name="Gruber-Vodicka R. H."/>
            <person name="Seah K. B. B."/>
        </authorList>
    </citation>
    <scope>NUCLEOTIDE SEQUENCE</scope>
    <source>
        <strain evidence="1">BECK_BZ163</strain>
        <strain evidence="3">BECK_BZ164</strain>
        <strain evidence="2">BECK_BZ165</strain>
    </source>
</reference>
<name>A0A450S873_9GAMM</name>
<organism evidence="1">
    <name type="scientific">Candidatus Kentrum sp. FM</name>
    <dbReference type="NCBI Taxonomy" id="2126340"/>
    <lineage>
        <taxon>Bacteria</taxon>
        <taxon>Pseudomonadati</taxon>
        <taxon>Pseudomonadota</taxon>
        <taxon>Gammaproteobacteria</taxon>
        <taxon>Candidatus Kentrum</taxon>
    </lineage>
</organism>
<sequence>MTTIYYGTNRNSNPEQTGFGTEFSANGLADLRFGEAKINDQDKVESVTTYPDDAKLGSGHLFSDLQKQMREKTGDVLIFLHGFNVTFEGALETATVLQEGYKIPDQPLLNLVTFSWPSNGKLLHYHRDRHDAKASGLAVARGLIKLAEFLRKMNAEDACQRNLHLLTHSMGCYVLRSALRELRKEFPRRLPRLFDQIILAAPDEDDDAFEHDHKLAQLPELANRITVYSNREDKALTLSDWTKGNPDRLGSDGPRSSRTLHARIDLVDCTKIVRGISEHHYYHKSKSGNVNVVGDIIHVLAGHESEDIPGRRFLPHNNRFLLGS</sequence>
<proteinExistence type="predicted"/>
<dbReference type="EMBL" id="CAADFL010000105">
    <property type="protein sequence ID" value="VFK09442.1"/>
    <property type="molecule type" value="Genomic_DNA"/>
</dbReference>
<dbReference type="SUPFAM" id="SSF53474">
    <property type="entry name" value="alpha/beta-Hydrolases"/>
    <property type="match status" value="1"/>
</dbReference>
<dbReference type="Pfam" id="PF05990">
    <property type="entry name" value="DUF900"/>
    <property type="match status" value="1"/>
</dbReference>
<dbReference type="InterPro" id="IPR010297">
    <property type="entry name" value="DUF900_hydrolase"/>
</dbReference>
<dbReference type="PANTHER" id="PTHR36513:SF1">
    <property type="entry name" value="TRANSMEMBRANE PROTEIN"/>
    <property type="match status" value="1"/>
</dbReference>
<dbReference type="Gene3D" id="3.40.50.1820">
    <property type="entry name" value="alpha/beta hydrolase"/>
    <property type="match status" value="1"/>
</dbReference>
<accession>A0A450S873</accession>
<dbReference type="EMBL" id="CAADEZ010000055">
    <property type="protein sequence ID" value="VFJ48085.1"/>
    <property type="molecule type" value="Genomic_DNA"/>
</dbReference>
<dbReference type="InterPro" id="IPR029058">
    <property type="entry name" value="AB_hydrolase_fold"/>
</dbReference>
<evidence type="ECO:0000313" key="3">
    <source>
        <dbReference type="EMBL" id="VFK09442.1"/>
    </source>
</evidence>
<dbReference type="AlphaFoldDB" id="A0A450S873"/>
<protein>
    <recommendedName>
        <fullName evidence="4">Esterase/lipase superfamily enzyme</fullName>
    </recommendedName>
</protein>
<dbReference type="PANTHER" id="PTHR36513">
    <property type="entry name" value="ABC TRANSMEMBRANE TYPE-1 DOMAIN-CONTAINING PROTEIN"/>
    <property type="match status" value="1"/>
</dbReference>
<evidence type="ECO:0000313" key="2">
    <source>
        <dbReference type="EMBL" id="VFJ48742.1"/>
    </source>
</evidence>
<gene>
    <name evidence="1" type="ORF">BECKFM1743A_GA0114220_100553</name>
    <name evidence="3" type="ORF">BECKFM1743B_GA0114221_1010510</name>
    <name evidence="2" type="ORF">BECKFM1743C_GA0114222_100633</name>
</gene>
<evidence type="ECO:0008006" key="4">
    <source>
        <dbReference type="Google" id="ProtNLM"/>
    </source>
</evidence>
<dbReference type="EMBL" id="CAADFA010000063">
    <property type="protein sequence ID" value="VFJ48742.1"/>
    <property type="molecule type" value="Genomic_DNA"/>
</dbReference>